<comment type="caution">
    <text evidence="7">The sequence shown here is derived from an EMBL/GenBank/DDBJ whole genome shotgun (WGS) entry which is preliminary data.</text>
</comment>
<feature type="domain" description="HTH luxR-type" evidence="6">
    <location>
        <begin position="43"/>
        <end position="108"/>
    </location>
</feature>
<dbReference type="EMBL" id="JAVDQT010000005">
    <property type="protein sequence ID" value="MDR6433339.1"/>
    <property type="molecule type" value="Genomic_DNA"/>
</dbReference>
<gene>
    <name evidence="7" type="ORF">J2782_003085</name>
</gene>
<dbReference type="InterPro" id="IPR036388">
    <property type="entry name" value="WH-like_DNA-bd_sf"/>
</dbReference>
<dbReference type="Pfam" id="PF13458">
    <property type="entry name" value="Peripla_BP_6"/>
    <property type="match status" value="1"/>
</dbReference>
<dbReference type="InterPro" id="IPR016032">
    <property type="entry name" value="Sig_transdc_resp-reg_C-effctor"/>
</dbReference>
<name>A0ABU1MBD5_9HYPH</name>
<protein>
    <submittedName>
        <fullName evidence="7">Branched-chain amino acid transport system substrate-binding protein</fullName>
    </submittedName>
</protein>
<dbReference type="InterPro" id="IPR051010">
    <property type="entry name" value="BCAA_transport"/>
</dbReference>
<dbReference type="PRINTS" id="PR00038">
    <property type="entry name" value="HTHLUXR"/>
</dbReference>
<evidence type="ECO:0000313" key="7">
    <source>
        <dbReference type="EMBL" id="MDR6433339.1"/>
    </source>
</evidence>
<evidence type="ECO:0000256" key="2">
    <source>
        <dbReference type="ARBA" id="ARBA00010062"/>
    </source>
</evidence>
<comment type="similarity">
    <text evidence="2">Belongs to the leucine-binding protein family.</text>
</comment>
<dbReference type="Gene3D" id="3.40.50.2300">
    <property type="match status" value="2"/>
</dbReference>
<evidence type="ECO:0000256" key="4">
    <source>
        <dbReference type="ARBA" id="ARBA00022729"/>
    </source>
</evidence>
<keyword evidence="3" id="KW-0813">Transport</keyword>
<dbReference type="RefSeq" id="WP_310014059.1">
    <property type="nucleotide sequence ID" value="NZ_JAVDQT010000005.1"/>
</dbReference>
<comment type="function">
    <text evidence="1">Component of an amino-acid transport system.</text>
</comment>
<dbReference type="InterPro" id="IPR028081">
    <property type="entry name" value="Leu-bd"/>
</dbReference>
<dbReference type="Gene3D" id="1.10.10.10">
    <property type="entry name" value="Winged helix-like DNA-binding domain superfamily/Winged helix DNA-binding domain"/>
    <property type="match status" value="1"/>
</dbReference>
<organism evidence="7 8">
    <name type="scientific">Brucella pseudogrignonensis</name>
    <dbReference type="NCBI Taxonomy" id="419475"/>
    <lineage>
        <taxon>Bacteria</taxon>
        <taxon>Pseudomonadati</taxon>
        <taxon>Pseudomonadota</taxon>
        <taxon>Alphaproteobacteria</taxon>
        <taxon>Hyphomicrobiales</taxon>
        <taxon>Brucellaceae</taxon>
        <taxon>Brucella/Ochrobactrum group</taxon>
        <taxon>Brucella</taxon>
    </lineage>
</organism>
<dbReference type="Proteomes" id="UP001184614">
    <property type="component" value="Unassembled WGS sequence"/>
</dbReference>
<dbReference type="PANTHER" id="PTHR30483">
    <property type="entry name" value="LEUCINE-SPECIFIC-BINDING PROTEIN"/>
    <property type="match status" value="1"/>
</dbReference>
<dbReference type="InterPro" id="IPR028082">
    <property type="entry name" value="Peripla_BP_I"/>
</dbReference>
<evidence type="ECO:0000256" key="1">
    <source>
        <dbReference type="ARBA" id="ARBA00003630"/>
    </source>
</evidence>
<dbReference type="Pfam" id="PF00196">
    <property type="entry name" value="GerE"/>
    <property type="match status" value="1"/>
</dbReference>
<proteinExistence type="inferred from homology"/>
<evidence type="ECO:0000313" key="8">
    <source>
        <dbReference type="Proteomes" id="UP001184614"/>
    </source>
</evidence>
<evidence type="ECO:0000256" key="3">
    <source>
        <dbReference type="ARBA" id="ARBA00022448"/>
    </source>
</evidence>
<dbReference type="SMART" id="SM00421">
    <property type="entry name" value="HTH_LUXR"/>
    <property type="match status" value="1"/>
</dbReference>
<dbReference type="PROSITE" id="PS00622">
    <property type="entry name" value="HTH_LUXR_1"/>
    <property type="match status" value="1"/>
</dbReference>
<dbReference type="SUPFAM" id="SSF53822">
    <property type="entry name" value="Periplasmic binding protein-like I"/>
    <property type="match status" value="1"/>
</dbReference>
<dbReference type="InterPro" id="IPR000792">
    <property type="entry name" value="Tscrpt_reg_LuxR_C"/>
</dbReference>
<sequence length="543" mass="60284">MLLSDRDQLVFHIIAEAGQWYRVLILREAQLGSHQFASVQLRMIRPSHELTIRELDVLTLLAGGLSNENISARLTISTRTVAKHVENLFHKTKLWSRSALAGFAVDNGLLRLPTPGGYDGYPLATGQIEEIADMRKRHRLRKEVSKNQCTARQNGLRPLYIGMPYAAQGWGVADAKEMLNGAELAIAELNARGGVLGRNIELHAVAYEGGNKNSILAAYHQLIEHEVDAITSGYACYSPEVHDMIGETGIPYLHAATMDQAVKRVKYDRTRLGNIFQTCASDINYGVGLTRFIEQMQAMKHWCTKQRRLAVVKPSWSNLDLGIEQVEAELHLRGWQIDVIEVPTASADCWQNAVASLARTDPSIIVLASFFVEDAIAFQRAFMQQPLHAMIYAIYAPSVPQFCAELGDLSEGIVWATTSGLYTDAIGEGFRKRYQHRFSTLPGQSQAGLAYDRVTLLSGAWLRTGQPRKFRDVVSDLRTSINRGVNGSYFLGTDGQMGLAYPDDTSDLSISQAHLVFQIQKGRHTVIGPAPYTQSSLQTPPWC</sequence>
<dbReference type="PANTHER" id="PTHR30483:SF6">
    <property type="entry name" value="PERIPLASMIC BINDING PROTEIN OF ABC TRANSPORTER FOR NATURAL AMINO ACIDS"/>
    <property type="match status" value="1"/>
</dbReference>
<evidence type="ECO:0000256" key="5">
    <source>
        <dbReference type="ARBA" id="ARBA00022970"/>
    </source>
</evidence>
<keyword evidence="5" id="KW-0029">Amino-acid transport</keyword>
<evidence type="ECO:0000259" key="6">
    <source>
        <dbReference type="PROSITE" id="PS50043"/>
    </source>
</evidence>
<keyword evidence="8" id="KW-1185">Reference proteome</keyword>
<dbReference type="PROSITE" id="PS50043">
    <property type="entry name" value="HTH_LUXR_2"/>
    <property type="match status" value="1"/>
</dbReference>
<accession>A0ABU1MBD5</accession>
<dbReference type="SUPFAM" id="SSF46894">
    <property type="entry name" value="C-terminal effector domain of the bipartite response regulators"/>
    <property type="match status" value="1"/>
</dbReference>
<keyword evidence="4" id="KW-0732">Signal</keyword>
<dbReference type="CDD" id="cd06170">
    <property type="entry name" value="LuxR_C_like"/>
    <property type="match status" value="1"/>
</dbReference>
<reference evidence="7 8" key="1">
    <citation type="submission" date="2023-07" db="EMBL/GenBank/DDBJ databases">
        <title>Sorghum-associated microbial communities from plants grown in Nebraska, USA.</title>
        <authorList>
            <person name="Schachtman D."/>
        </authorList>
    </citation>
    <scope>NUCLEOTIDE SEQUENCE [LARGE SCALE GENOMIC DNA]</scope>
    <source>
        <strain evidence="7 8">DS1730</strain>
    </source>
</reference>